<sequence>MARGRGPGCARPPDPAHVGDPGSGGPSRRKGRLRPDEQDPFPPSLSPPGSAELGAVTQRVKYLRPGSSRRLDGTPEVQPPYRCPDNYCYLLLDPQFRKADLGQLALMGPTACLTYEVSEENKSKPSKCSSAAVRCGQWATSGVYFFSLGALCCNHSKDNQMCRDVCEQIFSSKSESRLKHLLQRAPDYCPETMVEIWSCMNSSLPGVFKKSDGWVGLGCCELAITLECRQACKQASSKNDISRVCRKEYENALFSCISRNEMGSVCCSYAGHHTNCREYCQAIFRTDSSPGPSQIKAVENYCASISPQLIHCVNNYTQSYPMRNPTDSLYCCDRAEDHACQNACKRILMSKKTEMEIVDGLIEGCKTQPLPQDPLWQCFLESSQSVHPGVTLHPPPSTGLDGAKLHCCSKANTSTCRELCTKLYSMSWGNTQSWQEFDRFCEYNPVEVSMLTCLADVREPCQLGCRNLTYCTNFNNRPTELFRSCNAQSDQGAMNDMKLWEKGSIKMPFINIPVLDIKKCQPEMWKAIACSLQIKPCHSKSRGSIICKSDCVEILKKCGDQNKFPEDHTAESICELLSPTDDLENCIPLDTYLRPSILGSIVEEVTHPCNPNPCPANELCEVNRKGCPSGDPCLPYSCVQGCKLGEASDFIVRQGTLIQVPSSAGEVGCYKICSCGQSGLLENCIEMHCVDLQKSCIVGGKRKSHGTSFNIDCNICSCFAGNLVCSTRLCLSEHSSEDDRRTFTGLPCNCADQFVPVCGQNGRTYPSACIARCVGLQDHQFEFGSCISKDPCNPNPCPKNQRCIPKPQVCLTTFDKFGCSQYECLPRQLTCDQVRDPVCDTNHMEHSNLCTLYQRGKSLLYKGPCQPFCRATEPICGHDGETYGSVCAAYSDRVAVDYYGPCQAVGALSEHSPASECAAVKCPSLSAAECRPILPPGACCPLCAGMLRVLFDKEKLDTIAKVTNKKPITVLEILQKIRMHVSVPQCDVFGYFSIESEIVILIIPVDHYPKALQIEACNKEAEKIESLINSDSPTLAAHVPLSALIISQVQVSSSLPSAAAVAQPPCHSCLFLLCLGLAWHRVWTQN</sequence>
<dbReference type="InterPro" id="IPR056976">
    <property type="entry name" value="EGF1_RECK"/>
</dbReference>
<dbReference type="Pfam" id="PF25027">
    <property type="entry name" value="EGF1_RECK"/>
    <property type="match status" value="1"/>
</dbReference>
<dbReference type="GO" id="GO:0001955">
    <property type="term" value="P:blood vessel maturation"/>
    <property type="evidence" value="ECO:0007669"/>
    <property type="project" value="TreeGrafter"/>
</dbReference>
<dbReference type="GO" id="GO:0004867">
    <property type="term" value="F:serine-type endopeptidase inhibitor activity"/>
    <property type="evidence" value="ECO:0007669"/>
    <property type="project" value="UniProtKB-KW"/>
</dbReference>
<evidence type="ECO:0000256" key="2">
    <source>
        <dbReference type="ARBA" id="ARBA00022475"/>
    </source>
</evidence>
<evidence type="ECO:0000256" key="15">
    <source>
        <dbReference type="ARBA" id="ARBA00064876"/>
    </source>
</evidence>
<dbReference type="Pfam" id="PF23298">
    <property type="entry name" value="FZ_RECK"/>
    <property type="match status" value="1"/>
</dbReference>
<evidence type="ECO:0000256" key="6">
    <source>
        <dbReference type="ARBA" id="ARBA00022729"/>
    </source>
</evidence>
<dbReference type="Pfam" id="PF07648">
    <property type="entry name" value="Kazal_2"/>
    <property type="match status" value="3"/>
</dbReference>
<evidence type="ECO:0000256" key="13">
    <source>
        <dbReference type="ARBA" id="ARBA00058722"/>
    </source>
</evidence>
<keyword evidence="4" id="KW-0879">Wnt signaling pathway</keyword>
<evidence type="ECO:0000256" key="9">
    <source>
        <dbReference type="ARBA" id="ARBA00023136"/>
    </source>
</evidence>
<proteinExistence type="inferred from homology"/>
<feature type="region of interest" description="Disordered" evidence="17">
    <location>
        <begin position="1"/>
        <end position="53"/>
    </location>
</feature>
<dbReference type="GO" id="GO:0005886">
    <property type="term" value="C:plasma membrane"/>
    <property type="evidence" value="ECO:0007669"/>
    <property type="project" value="UniProtKB-SubCell"/>
</dbReference>
<dbReference type="SUPFAM" id="SSF100895">
    <property type="entry name" value="Kazal-type serine protease inhibitors"/>
    <property type="match status" value="3"/>
</dbReference>
<name>A0A9W3G2U3_CAMBA</name>
<dbReference type="InterPro" id="IPR056977">
    <property type="entry name" value="FnI_RECK"/>
</dbReference>
<evidence type="ECO:0000256" key="1">
    <source>
        <dbReference type="ARBA" id="ARBA00004609"/>
    </source>
</evidence>
<dbReference type="Gene3D" id="3.30.60.30">
    <property type="match status" value="2"/>
</dbReference>
<evidence type="ECO:0000256" key="12">
    <source>
        <dbReference type="ARBA" id="ARBA00023288"/>
    </source>
</evidence>
<evidence type="ECO:0000256" key="16">
    <source>
        <dbReference type="ARBA" id="ARBA00073829"/>
    </source>
</evidence>
<accession>A0A9W3G2U3</accession>
<protein>
    <recommendedName>
        <fullName evidence="16">Reversion-inducing cysteine-rich protein with Kazal motifs</fullName>
    </recommendedName>
</protein>
<keyword evidence="12" id="KW-0449">Lipoprotein</keyword>
<dbReference type="PANTHER" id="PTHR13487">
    <property type="entry name" value="SERINE PROTEASE INHIBITOR"/>
    <property type="match status" value="1"/>
</dbReference>
<feature type="domain" description="Kazal-like" evidence="18">
    <location>
        <begin position="813"/>
        <end position="867"/>
    </location>
</feature>
<comment type="function">
    <text evidence="13">Functions together with ADGRA2 to enable brain endothelial cells to selectively respond to Wnt7 signals (WNT7A or WNT7B). Plays a key role in Wnt7-specific responses: required for central nervous system (CNS) angiogenesis and blood-brain barrier regulation. Acts as a Wnt7-specific coactivator of canonical Wnt signaling by decoding Wnt ligands: acts by interacting specifically with the disordered linker region of Wnt7, thereby conferring ligand selectivity for Wnt7. ADGRA2 is then required to deliver RECK-bound Wnt7 to frizzled by assembling a higher-order RECK-ADGRA2-Fzd-LRP5-LRP6 complex. Also acts as a serine protease inhibitor: negatively regulates matrix metalloproteinase-9 (MMP9) by suppressing MMP9 secretion and by direct inhibition of its enzymatic activity. Also inhibits metalloproteinase activity of MMP2 and MMP14 (MT1-MMP).</text>
</comment>
<dbReference type="AlphaFoldDB" id="A0A9W3G2U3"/>
<dbReference type="InterPro" id="IPR039016">
    <property type="entry name" value="RECK"/>
</dbReference>
<keyword evidence="3" id="KW-0336">GPI-anchor</keyword>
<keyword evidence="9" id="KW-0472">Membrane</keyword>
<keyword evidence="5" id="KW-0646">Protease inhibitor</keyword>
<comment type="similarity">
    <text evidence="14">Belongs to the RECK family.</text>
</comment>
<reference evidence="19" key="1">
    <citation type="submission" date="2025-08" db="UniProtKB">
        <authorList>
            <consortium name="RefSeq"/>
        </authorList>
    </citation>
    <scope>IDENTIFICATION</scope>
    <source>
        <tissue evidence="19">Blood</tissue>
    </source>
</reference>
<dbReference type="Pfam" id="PF23332">
    <property type="entry name" value="CC4_RECK"/>
    <property type="match status" value="2"/>
</dbReference>
<evidence type="ECO:0000256" key="3">
    <source>
        <dbReference type="ARBA" id="ARBA00022622"/>
    </source>
</evidence>
<feature type="domain" description="Kazal-like" evidence="18">
    <location>
        <begin position="742"/>
        <end position="788"/>
    </location>
</feature>
<comment type="subunit">
    <text evidence="15">Interacts (via knot repeats) with WNT7A (via disordered linker region); the interaction is direct. Interacts (via knot repeats) with WNT7B (via disordered linker region); the interaction is direct. Interacts with ADGRA2; the interaction is direct. Interacts with MMP9.</text>
</comment>
<evidence type="ECO:0000256" key="5">
    <source>
        <dbReference type="ARBA" id="ARBA00022690"/>
    </source>
</evidence>
<dbReference type="Pfam" id="PF25028">
    <property type="entry name" value="FnI_RECK"/>
    <property type="match status" value="1"/>
</dbReference>
<keyword evidence="7" id="KW-0677">Repeat</keyword>
<dbReference type="PROSITE" id="PS51465">
    <property type="entry name" value="KAZAL_2"/>
    <property type="match status" value="2"/>
</dbReference>
<dbReference type="FunFam" id="3.30.60.30:FF:000021">
    <property type="entry name" value="reversion-inducing cysteine-rich protein with Kazal motifs isoform X1"/>
    <property type="match status" value="1"/>
</dbReference>
<keyword evidence="10" id="KW-1015">Disulfide bond</keyword>
<dbReference type="InterPro" id="IPR056979">
    <property type="entry name" value="FZ_RECK"/>
</dbReference>
<gene>
    <name evidence="19" type="primary">RECK</name>
</gene>
<organism evidence="19">
    <name type="scientific">Camelus bactrianus</name>
    <name type="common">Bactrian camel</name>
    <dbReference type="NCBI Taxonomy" id="9837"/>
    <lineage>
        <taxon>Eukaryota</taxon>
        <taxon>Metazoa</taxon>
        <taxon>Chordata</taxon>
        <taxon>Craniata</taxon>
        <taxon>Vertebrata</taxon>
        <taxon>Euteleostomi</taxon>
        <taxon>Mammalia</taxon>
        <taxon>Eutheria</taxon>
        <taxon>Laurasiatheria</taxon>
        <taxon>Artiodactyla</taxon>
        <taxon>Tylopoda</taxon>
        <taxon>Camelidae</taxon>
        <taxon>Camelus</taxon>
    </lineage>
</organism>
<evidence type="ECO:0000313" key="19">
    <source>
        <dbReference type="RefSeq" id="XP_045371018.1"/>
    </source>
</evidence>
<dbReference type="InterPro" id="IPR036058">
    <property type="entry name" value="Kazal_dom_sf"/>
</dbReference>
<evidence type="ECO:0000259" key="18">
    <source>
        <dbReference type="PROSITE" id="PS51465"/>
    </source>
</evidence>
<dbReference type="FunFam" id="3.30.60.30:FF:000011">
    <property type="entry name" value="reversion-inducing cysteine-rich protein with Kazal motifs isoform X1"/>
    <property type="match status" value="1"/>
</dbReference>
<dbReference type="GO" id="GO:0016055">
    <property type="term" value="P:Wnt signaling pathway"/>
    <property type="evidence" value="ECO:0007669"/>
    <property type="project" value="UniProtKB-KW"/>
</dbReference>
<comment type="subcellular location">
    <subcellularLocation>
        <location evidence="1">Cell membrane</location>
        <topology evidence="1">Lipid-anchor</topology>
        <topology evidence="1">GPI-anchor</topology>
    </subcellularLocation>
</comment>
<dbReference type="PROSITE" id="PS00282">
    <property type="entry name" value="KAZAL_1"/>
    <property type="match status" value="1"/>
</dbReference>
<dbReference type="Pfam" id="PF22955">
    <property type="entry name" value="EGF2_RECK"/>
    <property type="match status" value="1"/>
</dbReference>
<dbReference type="GO" id="GO:1903053">
    <property type="term" value="P:regulation of extracellular matrix organization"/>
    <property type="evidence" value="ECO:0007669"/>
    <property type="project" value="UniProtKB-ARBA"/>
</dbReference>
<dbReference type="InterPro" id="IPR002350">
    <property type="entry name" value="Kazal_dom"/>
</dbReference>
<keyword evidence="11" id="KW-0325">Glycoprotein</keyword>
<evidence type="ECO:0000256" key="4">
    <source>
        <dbReference type="ARBA" id="ARBA00022687"/>
    </source>
</evidence>
<dbReference type="GO" id="GO:0098552">
    <property type="term" value="C:side of membrane"/>
    <property type="evidence" value="ECO:0007669"/>
    <property type="project" value="UniProtKB-KW"/>
</dbReference>
<dbReference type="GO" id="GO:0008191">
    <property type="term" value="F:metalloendopeptidase inhibitor activity"/>
    <property type="evidence" value="ECO:0007669"/>
    <property type="project" value="InterPro"/>
</dbReference>
<keyword evidence="2" id="KW-1003">Cell membrane</keyword>
<dbReference type="GO" id="GO:0030198">
    <property type="term" value="P:extracellular matrix organization"/>
    <property type="evidence" value="ECO:0007669"/>
    <property type="project" value="TreeGrafter"/>
</dbReference>
<evidence type="ECO:0000256" key="14">
    <source>
        <dbReference type="ARBA" id="ARBA00061636"/>
    </source>
</evidence>
<evidence type="ECO:0000256" key="11">
    <source>
        <dbReference type="ARBA" id="ARBA00023180"/>
    </source>
</evidence>
<dbReference type="InterPro" id="IPR055110">
    <property type="entry name" value="RECK-like_N"/>
</dbReference>
<dbReference type="RefSeq" id="XP_045371018.1">
    <property type="nucleotide sequence ID" value="XM_045515062.1"/>
</dbReference>
<evidence type="ECO:0000256" key="10">
    <source>
        <dbReference type="ARBA" id="ARBA00023157"/>
    </source>
</evidence>
<keyword evidence="8" id="KW-0722">Serine protease inhibitor</keyword>
<dbReference type="Pfam" id="PF22961">
    <property type="entry name" value="RECK-like_N"/>
    <property type="match status" value="1"/>
</dbReference>
<evidence type="ECO:0000256" key="8">
    <source>
        <dbReference type="ARBA" id="ARBA00022900"/>
    </source>
</evidence>
<dbReference type="GO" id="GO:0002040">
    <property type="term" value="P:sprouting angiogenesis"/>
    <property type="evidence" value="ECO:0007669"/>
    <property type="project" value="TreeGrafter"/>
</dbReference>
<keyword evidence="6" id="KW-0732">Signal</keyword>
<dbReference type="InterPro" id="IPR056978">
    <property type="entry name" value="CC4_RECK"/>
</dbReference>
<evidence type="ECO:0000256" key="7">
    <source>
        <dbReference type="ARBA" id="ARBA00022737"/>
    </source>
</evidence>
<dbReference type="CTD" id="8434"/>
<dbReference type="SMART" id="SM00280">
    <property type="entry name" value="KAZAL"/>
    <property type="match status" value="3"/>
</dbReference>
<dbReference type="PANTHER" id="PTHR13487:SF3">
    <property type="entry name" value="REVERSION-INDUCING CYSTEINE-RICH PROTEIN WITH KAZAL MOTIFS"/>
    <property type="match status" value="1"/>
</dbReference>
<dbReference type="InterPro" id="IPR055134">
    <property type="entry name" value="EGF2_RECK_dom"/>
</dbReference>
<evidence type="ECO:0000256" key="17">
    <source>
        <dbReference type="SAM" id="MobiDB-lite"/>
    </source>
</evidence>